<feature type="domain" description="Ig-like" evidence="1">
    <location>
        <begin position="1"/>
        <end position="80"/>
    </location>
</feature>
<evidence type="ECO:0000313" key="3">
    <source>
        <dbReference type="Proteomes" id="UP001292094"/>
    </source>
</evidence>
<sequence>MAPPSPGTLTWLHNHTPLLPDGTRHKPNCYPSTYCRGGLNVEVEVDEGRATSRLTLTDVLAKDAGNYTCQPQSREAAHITVFVLRGESWGQRP</sequence>
<evidence type="ECO:0000313" key="2">
    <source>
        <dbReference type="EMBL" id="KAK4296038.1"/>
    </source>
</evidence>
<dbReference type="PROSITE" id="PS50835">
    <property type="entry name" value="IG_LIKE"/>
    <property type="match status" value="1"/>
</dbReference>
<dbReference type="InterPro" id="IPR036179">
    <property type="entry name" value="Ig-like_dom_sf"/>
</dbReference>
<dbReference type="AlphaFoldDB" id="A0AAE1NTT2"/>
<dbReference type="Proteomes" id="UP001292094">
    <property type="component" value="Unassembled WGS sequence"/>
</dbReference>
<gene>
    <name evidence="2" type="ORF">Pmani_031442</name>
</gene>
<protein>
    <recommendedName>
        <fullName evidence="1">Ig-like domain-containing protein</fullName>
    </recommendedName>
</protein>
<accession>A0AAE1NTT2</accession>
<dbReference type="EMBL" id="JAWZYT010003942">
    <property type="protein sequence ID" value="KAK4296038.1"/>
    <property type="molecule type" value="Genomic_DNA"/>
</dbReference>
<comment type="caution">
    <text evidence="2">The sequence shown here is derived from an EMBL/GenBank/DDBJ whole genome shotgun (WGS) entry which is preliminary data.</text>
</comment>
<keyword evidence="3" id="KW-1185">Reference proteome</keyword>
<name>A0AAE1NTT2_9EUCA</name>
<dbReference type="InterPro" id="IPR007110">
    <property type="entry name" value="Ig-like_dom"/>
</dbReference>
<reference evidence="2" key="1">
    <citation type="submission" date="2023-11" db="EMBL/GenBank/DDBJ databases">
        <title>Genome assemblies of two species of porcelain crab, Petrolisthes cinctipes and Petrolisthes manimaculis (Anomura: Porcellanidae).</title>
        <authorList>
            <person name="Angst P."/>
        </authorList>
    </citation>
    <scope>NUCLEOTIDE SEQUENCE</scope>
    <source>
        <strain evidence="2">PB745_02</strain>
        <tissue evidence="2">Gill</tissue>
    </source>
</reference>
<proteinExistence type="predicted"/>
<evidence type="ECO:0000259" key="1">
    <source>
        <dbReference type="PROSITE" id="PS50835"/>
    </source>
</evidence>
<dbReference type="Gene3D" id="2.60.40.10">
    <property type="entry name" value="Immunoglobulins"/>
    <property type="match status" value="1"/>
</dbReference>
<dbReference type="SUPFAM" id="SSF48726">
    <property type="entry name" value="Immunoglobulin"/>
    <property type="match status" value="1"/>
</dbReference>
<dbReference type="InterPro" id="IPR013783">
    <property type="entry name" value="Ig-like_fold"/>
</dbReference>
<dbReference type="CDD" id="cd00096">
    <property type="entry name" value="Ig"/>
    <property type="match status" value="1"/>
</dbReference>
<organism evidence="2 3">
    <name type="scientific">Petrolisthes manimaculis</name>
    <dbReference type="NCBI Taxonomy" id="1843537"/>
    <lineage>
        <taxon>Eukaryota</taxon>
        <taxon>Metazoa</taxon>
        <taxon>Ecdysozoa</taxon>
        <taxon>Arthropoda</taxon>
        <taxon>Crustacea</taxon>
        <taxon>Multicrustacea</taxon>
        <taxon>Malacostraca</taxon>
        <taxon>Eumalacostraca</taxon>
        <taxon>Eucarida</taxon>
        <taxon>Decapoda</taxon>
        <taxon>Pleocyemata</taxon>
        <taxon>Anomura</taxon>
        <taxon>Galatheoidea</taxon>
        <taxon>Porcellanidae</taxon>
        <taxon>Petrolisthes</taxon>
    </lineage>
</organism>